<organism evidence="1">
    <name type="scientific">marine sediment metagenome</name>
    <dbReference type="NCBI Taxonomy" id="412755"/>
    <lineage>
        <taxon>unclassified sequences</taxon>
        <taxon>metagenomes</taxon>
        <taxon>ecological metagenomes</taxon>
    </lineage>
</organism>
<protein>
    <submittedName>
        <fullName evidence="1">Uncharacterized protein</fullName>
    </submittedName>
</protein>
<evidence type="ECO:0000313" key="1">
    <source>
        <dbReference type="EMBL" id="KKM87516.1"/>
    </source>
</evidence>
<gene>
    <name evidence="1" type="ORF">LCGC14_1268140</name>
</gene>
<comment type="caution">
    <text evidence="1">The sequence shown here is derived from an EMBL/GenBank/DDBJ whole genome shotgun (WGS) entry which is preliminary data.</text>
</comment>
<name>A0A0F9LJS8_9ZZZZ</name>
<reference evidence="1" key="1">
    <citation type="journal article" date="2015" name="Nature">
        <title>Complex archaea that bridge the gap between prokaryotes and eukaryotes.</title>
        <authorList>
            <person name="Spang A."/>
            <person name="Saw J.H."/>
            <person name="Jorgensen S.L."/>
            <person name="Zaremba-Niedzwiedzka K."/>
            <person name="Martijn J."/>
            <person name="Lind A.E."/>
            <person name="van Eijk R."/>
            <person name="Schleper C."/>
            <person name="Guy L."/>
            <person name="Ettema T.J."/>
        </authorList>
    </citation>
    <scope>NUCLEOTIDE SEQUENCE</scope>
</reference>
<dbReference type="EMBL" id="LAZR01007091">
    <property type="protein sequence ID" value="KKM87516.1"/>
    <property type="molecule type" value="Genomic_DNA"/>
</dbReference>
<sequence length="170" mass="19239">MEALSFYTTKIDAEKTIWELEKLLIARGAKQIAKDYDGKGSVTGVSFKIDVGGGLASFRLVAKVEEVMAVINEQTEKFRYQKKKSGGRGGRVRLVPKSFKNDRDHARRVAWRILFDCLRAQLTLVILGQAKVQEVLLPWMTDGSGRTLFEYMESANYQGLIEYQEVQDNA</sequence>
<dbReference type="AlphaFoldDB" id="A0A0F9LJS8"/>
<accession>A0A0F9LJS8</accession>
<proteinExistence type="predicted"/>